<evidence type="ECO:0000313" key="6">
    <source>
        <dbReference type="EMBL" id="RUR31424.1"/>
    </source>
</evidence>
<dbReference type="Proteomes" id="UP000287023">
    <property type="component" value="Unassembled WGS sequence"/>
</dbReference>
<dbReference type="OrthoDB" id="9795573at2"/>
<keyword evidence="7" id="KW-1185">Reference proteome</keyword>
<dbReference type="InterPro" id="IPR010998">
    <property type="entry name" value="Integrase_recombinase_N"/>
</dbReference>
<protein>
    <submittedName>
        <fullName evidence="6">DUF4102 domain-containing protein</fullName>
    </submittedName>
</protein>
<reference evidence="6 7" key="1">
    <citation type="submission" date="2018-12" db="EMBL/GenBank/DDBJ databases">
        <title>three novel Halomonas strain isolated from plants.</title>
        <authorList>
            <person name="Sun C."/>
        </authorList>
    </citation>
    <scope>NUCLEOTIDE SEQUENCE [LARGE SCALE GENOMIC DNA]</scope>
    <source>
        <strain evidence="6 7">JCM 18142</strain>
    </source>
</reference>
<evidence type="ECO:0000256" key="1">
    <source>
        <dbReference type="ARBA" id="ARBA00008857"/>
    </source>
</evidence>
<dbReference type="Gene3D" id="1.10.150.130">
    <property type="match status" value="1"/>
</dbReference>
<dbReference type="Pfam" id="PF13356">
    <property type="entry name" value="Arm-DNA-bind_3"/>
    <property type="match status" value="1"/>
</dbReference>
<dbReference type="Pfam" id="PF22022">
    <property type="entry name" value="Phage_int_M"/>
    <property type="match status" value="1"/>
</dbReference>
<dbReference type="Gene3D" id="3.30.160.390">
    <property type="entry name" value="Integrase, DNA-binding domain"/>
    <property type="match status" value="1"/>
</dbReference>
<dbReference type="InterPro" id="IPR053876">
    <property type="entry name" value="Phage_int_M"/>
</dbReference>
<keyword evidence="2" id="KW-0229">DNA integration</keyword>
<proteinExistence type="inferred from homology"/>
<dbReference type="InterPro" id="IPR002104">
    <property type="entry name" value="Integrase_catalytic"/>
</dbReference>
<evidence type="ECO:0000256" key="4">
    <source>
        <dbReference type="ARBA" id="ARBA00023172"/>
    </source>
</evidence>
<dbReference type="InterPro" id="IPR050808">
    <property type="entry name" value="Phage_Integrase"/>
</dbReference>
<dbReference type="AlphaFoldDB" id="A0A433KP96"/>
<name>A0A433KP96_9GAMM</name>
<dbReference type="EMBL" id="RZHF01000015">
    <property type="protein sequence ID" value="RUR31424.1"/>
    <property type="molecule type" value="Genomic_DNA"/>
</dbReference>
<dbReference type="Gene3D" id="1.10.443.10">
    <property type="entry name" value="Intergrase catalytic core"/>
    <property type="match status" value="1"/>
</dbReference>
<dbReference type="GO" id="GO:0015074">
    <property type="term" value="P:DNA integration"/>
    <property type="evidence" value="ECO:0007669"/>
    <property type="project" value="UniProtKB-KW"/>
</dbReference>
<accession>A0A433KP96</accession>
<comment type="similarity">
    <text evidence="1">Belongs to the 'phage' integrase family.</text>
</comment>
<dbReference type="Pfam" id="PF00589">
    <property type="entry name" value="Phage_integrase"/>
    <property type="match status" value="1"/>
</dbReference>
<organism evidence="6 7">
    <name type="scientific">Vreelandella nanhaiensis</name>
    <dbReference type="NCBI Taxonomy" id="1258546"/>
    <lineage>
        <taxon>Bacteria</taxon>
        <taxon>Pseudomonadati</taxon>
        <taxon>Pseudomonadota</taxon>
        <taxon>Gammaproteobacteria</taxon>
        <taxon>Oceanospirillales</taxon>
        <taxon>Halomonadaceae</taxon>
        <taxon>Vreelandella</taxon>
    </lineage>
</organism>
<dbReference type="CDD" id="cd00801">
    <property type="entry name" value="INT_P4_C"/>
    <property type="match status" value="1"/>
</dbReference>
<dbReference type="InterPro" id="IPR013762">
    <property type="entry name" value="Integrase-like_cat_sf"/>
</dbReference>
<keyword evidence="3" id="KW-0238">DNA-binding</keyword>
<dbReference type="GO" id="GO:0003677">
    <property type="term" value="F:DNA binding"/>
    <property type="evidence" value="ECO:0007669"/>
    <property type="project" value="UniProtKB-KW"/>
</dbReference>
<dbReference type="InterPro" id="IPR011010">
    <property type="entry name" value="DNA_brk_join_enz"/>
</dbReference>
<dbReference type="InterPro" id="IPR025166">
    <property type="entry name" value="Integrase_DNA_bind_dom"/>
</dbReference>
<keyword evidence="4" id="KW-0233">DNA recombination</keyword>
<dbReference type="RefSeq" id="WP_127062566.1">
    <property type="nucleotide sequence ID" value="NZ_RZHF01000015.1"/>
</dbReference>
<comment type="caution">
    <text evidence="6">The sequence shown here is derived from an EMBL/GenBank/DDBJ whole genome shotgun (WGS) entry which is preliminary data.</text>
</comment>
<dbReference type="InterPro" id="IPR038488">
    <property type="entry name" value="Integrase_DNA-bd_sf"/>
</dbReference>
<dbReference type="GO" id="GO:0006310">
    <property type="term" value="P:DNA recombination"/>
    <property type="evidence" value="ECO:0007669"/>
    <property type="project" value="UniProtKB-KW"/>
</dbReference>
<dbReference type="PANTHER" id="PTHR30629:SF2">
    <property type="entry name" value="PROPHAGE INTEGRASE INTS-RELATED"/>
    <property type="match status" value="1"/>
</dbReference>
<dbReference type="SUPFAM" id="SSF56349">
    <property type="entry name" value="DNA breaking-rejoining enzymes"/>
    <property type="match status" value="1"/>
</dbReference>
<dbReference type="PANTHER" id="PTHR30629">
    <property type="entry name" value="PROPHAGE INTEGRASE"/>
    <property type="match status" value="1"/>
</dbReference>
<feature type="domain" description="Tyr recombinase" evidence="5">
    <location>
        <begin position="198"/>
        <end position="392"/>
    </location>
</feature>
<evidence type="ECO:0000256" key="2">
    <source>
        <dbReference type="ARBA" id="ARBA00022908"/>
    </source>
</evidence>
<evidence type="ECO:0000259" key="5">
    <source>
        <dbReference type="PROSITE" id="PS51898"/>
    </source>
</evidence>
<evidence type="ECO:0000256" key="3">
    <source>
        <dbReference type="ARBA" id="ARBA00023125"/>
    </source>
</evidence>
<dbReference type="PROSITE" id="PS51898">
    <property type="entry name" value="TYR_RECOMBINASE"/>
    <property type="match status" value="1"/>
</dbReference>
<gene>
    <name evidence="6" type="ORF">ELY38_10780</name>
</gene>
<sequence length="412" mass="46246">MGSFTAKKVQSLIRESKPGRYGDGNGLYLMIPQAGTAYWMCRYTFAAKRRGMTLGKCSHLSLAEARESVVEIQKGIRSGKDPFTERKREENITISTVQDLFGDWYQELEKRLKHPNIPKRVFERDIAPAIGSLTLGSVTPMDIRTIVRKVTSSGRPTIANDALMYLKQLFNHGIKLGLLTYNPASAFNVNDAGGVEKSRDRALSIDELSQAFAVFKENRISFTRDNYLACALLVVLGVRKTELTEAKWSEFDLSNAKWNLPGERSKSGVGIAIPLPSQAVAWLDELQIRACGSPYVFPSRRSSKQPHMGKDTLNRAIAKLFGKEPGKKQQPENKMGELTEFTVHDLRRTCRSLLAELGVPGHVAERCLNHKLKGVEGIYDRYDYYEERKQALIKVSELVAPIINSDKQKTPH</sequence>
<evidence type="ECO:0000313" key="7">
    <source>
        <dbReference type="Proteomes" id="UP000287023"/>
    </source>
</evidence>